<organism evidence="4 5">
    <name type="scientific">Chlorella ohadii</name>
    <dbReference type="NCBI Taxonomy" id="2649997"/>
    <lineage>
        <taxon>Eukaryota</taxon>
        <taxon>Viridiplantae</taxon>
        <taxon>Chlorophyta</taxon>
        <taxon>core chlorophytes</taxon>
        <taxon>Trebouxiophyceae</taxon>
        <taxon>Chlorellales</taxon>
        <taxon>Chlorellaceae</taxon>
        <taxon>Chlorella clade</taxon>
        <taxon>Chlorella</taxon>
    </lineage>
</organism>
<comment type="caution">
    <text evidence="4">The sequence shown here is derived from an EMBL/GenBank/DDBJ whole genome shotgun (WGS) entry which is preliminary data.</text>
</comment>
<evidence type="ECO:0000313" key="5">
    <source>
        <dbReference type="Proteomes" id="UP001205105"/>
    </source>
</evidence>
<reference evidence="4" key="1">
    <citation type="submission" date="2020-11" db="EMBL/GenBank/DDBJ databases">
        <title>Chlorella ohadii genome sequencing and assembly.</title>
        <authorList>
            <person name="Murik O."/>
            <person name="Treves H."/>
            <person name="Kedem I."/>
            <person name="Shotland Y."/>
            <person name="Kaplan A."/>
        </authorList>
    </citation>
    <scope>NUCLEOTIDE SEQUENCE</scope>
    <source>
        <strain evidence="4">1</strain>
    </source>
</reference>
<evidence type="ECO:0000313" key="4">
    <source>
        <dbReference type="EMBL" id="KAI7839882.1"/>
    </source>
</evidence>
<protein>
    <recommendedName>
        <fullName evidence="3">Cas12f1-like TNB domain-containing protein</fullName>
    </recommendedName>
</protein>
<evidence type="ECO:0000259" key="3">
    <source>
        <dbReference type="Pfam" id="PF07282"/>
    </source>
</evidence>
<gene>
    <name evidence="4" type="ORF">COHA_006362</name>
</gene>
<evidence type="ECO:0000256" key="1">
    <source>
        <dbReference type="ARBA" id="ARBA00023125"/>
    </source>
</evidence>
<evidence type="ECO:0000256" key="2">
    <source>
        <dbReference type="SAM" id="MobiDB-lite"/>
    </source>
</evidence>
<dbReference type="GO" id="GO:0003677">
    <property type="term" value="F:DNA binding"/>
    <property type="evidence" value="ECO:0007669"/>
    <property type="project" value="UniProtKB-KW"/>
</dbReference>
<sequence length="828" mass="91353">MGAAFGHPRPPFTVWRVSITFTSLFSTDQRSDKRWHGPRRQKTVKQGFGGGLRIWRGQEVEDAEQRADRRGHPPGSLEAELVAQARTALQKAVLDVNTVTLLANMFLNGALVYNFPARAAPQPGYLAVRLPERERHGWAQGLRPCQPGPLFRVLQAGVAALLAAAAQEAGHFQAAARPGGPAQHRGPSGRVARTASAHAVNLLVYNGGVVRRIGICIYNLLLAAVLAADPDAIQSGRIKLSALERFGIKAAGKITAAAEQAADESDDDFLSRLLSSAIAAKPRGLDLPANVYREWLGSGIAVIMAAFNSLGNDDGQPRLLPLRDGKPRLEVAVDEYLPALLQLRVLIPAIEGARSFEILPRHGIEGRAIQVSQSGLKLIVMGTADTNRKLAKFMRRAGVGACTDMNGWLFRTIFRLPEDEFYGYEPANYADIDLSSIAQHYKRKAAAVYKEHFIALDRKESMLEFKAGSYSRQQPEAPEQDWLLPAGTVRSRGYDPGQRDQGTTGALPRPGTTGRERRLDAEGRPTSVSVSSKEHRSLMNVREADWERKAILQQRPHLLRLEGELRSLQATDLTSCLQKMRMEMHLVLEARGALCSRRFFDLSFLQYGRRQRTHSLETTKYTTSIPTHVRDPAARVVPTRSGETVSAQLYMRQLDMHIGNARMRSAGASVEHIQRRLADNCGSTSSVDEFRSSKLCPLCHAVMVQPLMRITDKQRRDLERQHGKKVGKHARVKMYQVWRCPNPTCRTWWQRDVAAAINISYLGWVQQLEQFYDNGVDLRGKFSRSYKPREARQQNGAPAANAAAAAGAGAAAGAEAAAAGAALDHRLQ</sequence>
<dbReference type="Proteomes" id="UP001205105">
    <property type="component" value="Unassembled WGS sequence"/>
</dbReference>
<dbReference type="EMBL" id="JADXDR010000090">
    <property type="protein sequence ID" value="KAI7839882.1"/>
    <property type="molecule type" value="Genomic_DNA"/>
</dbReference>
<feature type="compositionally biased region" description="Basic and acidic residues" evidence="2">
    <location>
        <begin position="514"/>
        <end position="523"/>
    </location>
</feature>
<dbReference type="AlphaFoldDB" id="A0AAD5DKW5"/>
<proteinExistence type="predicted"/>
<feature type="region of interest" description="Disordered" evidence="2">
    <location>
        <begin position="486"/>
        <end position="535"/>
    </location>
</feature>
<name>A0AAD5DKW5_9CHLO</name>
<feature type="domain" description="Cas12f1-like TNB" evidence="3">
    <location>
        <begin position="676"/>
        <end position="759"/>
    </location>
</feature>
<accession>A0AAD5DKW5</accession>
<keyword evidence="5" id="KW-1185">Reference proteome</keyword>
<dbReference type="InterPro" id="IPR010095">
    <property type="entry name" value="Cas12f1-like_TNB"/>
</dbReference>
<dbReference type="Pfam" id="PF07282">
    <property type="entry name" value="Cas12f1-like_TNB"/>
    <property type="match status" value="1"/>
</dbReference>
<keyword evidence="1" id="KW-0238">DNA-binding</keyword>